<evidence type="ECO:0000259" key="8">
    <source>
        <dbReference type="PROSITE" id="PS50893"/>
    </source>
</evidence>
<comment type="similarity">
    <text evidence="2">Belongs to the ABC transporter superfamily.</text>
</comment>
<dbReference type="PROSITE" id="PS00211">
    <property type="entry name" value="ABC_TRANSPORTER_1"/>
    <property type="match status" value="1"/>
</dbReference>
<evidence type="ECO:0000256" key="3">
    <source>
        <dbReference type="ARBA" id="ARBA00022448"/>
    </source>
</evidence>
<evidence type="ECO:0000256" key="7">
    <source>
        <dbReference type="ARBA" id="ARBA00023136"/>
    </source>
</evidence>
<keyword evidence="10" id="KW-1185">Reference proteome</keyword>
<evidence type="ECO:0000256" key="6">
    <source>
        <dbReference type="ARBA" id="ARBA00022840"/>
    </source>
</evidence>
<name>A0A285VCU3_9ACTN</name>
<dbReference type="GO" id="GO:0005886">
    <property type="term" value="C:plasma membrane"/>
    <property type="evidence" value="ECO:0007669"/>
    <property type="project" value="UniProtKB-SubCell"/>
</dbReference>
<dbReference type="InterPro" id="IPR050388">
    <property type="entry name" value="ABC_Ni/Peptide_Import"/>
</dbReference>
<dbReference type="AlphaFoldDB" id="A0A285VCU3"/>
<dbReference type="PANTHER" id="PTHR43297">
    <property type="entry name" value="OLIGOPEPTIDE TRANSPORT ATP-BINDING PROTEIN APPD"/>
    <property type="match status" value="1"/>
</dbReference>
<evidence type="ECO:0000256" key="5">
    <source>
        <dbReference type="ARBA" id="ARBA00022741"/>
    </source>
</evidence>
<keyword evidence="3" id="KW-0813">Transport</keyword>
<dbReference type="Gene3D" id="3.40.50.300">
    <property type="entry name" value="P-loop containing nucleotide triphosphate hydrolases"/>
    <property type="match status" value="1"/>
</dbReference>
<dbReference type="InterPro" id="IPR013563">
    <property type="entry name" value="Oligopep_ABC_C"/>
</dbReference>
<feature type="domain" description="ABC transporter" evidence="8">
    <location>
        <begin position="6"/>
        <end position="257"/>
    </location>
</feature>
<dbReference type="PROSITE" id="PS50893">
    <property type="entry name" value="ABC_TRANSPORTER_2"/>
    <property type="match status" value="1"/>
</dbReference>
<accession>A0A285VCU3</accession>
<dbReference type="Pfam" id="PF08352">
    <property type="entry name" value="oligo_HPY"/>
    <property type="match status" value="1"/>
</dbReference>
<proteinExistence type="inferred from homology"/>
<sequence length="344" mass="36983">MTEPLLRVENLQTHFASELGTIKAVDGVSFDIPRGGILGMVGESGSGKSVTGLSILRLLGSRNATIAGGRILFRGEDLLTKSEAEMRAIRGGSISMVFQNAMTSLDPFFRVGEQLVEVLRLHQGLSKKEAREKALNALELVRIPDPVAKLKSHPHQLSGGQRQRVVVALALACEPDLLIADEPTTALDATVQKQIIELLQEINQELGTAILMVTHDMGVVAHMCRTVAVMYAGRIVEHGDVADVLRTPQHPYTRGLMASVPRLRTEAAGEGHVRQRLYQIGGSAPLPLRLTDGCAFAPRCPEVGPECWEVDPPTVASGAGQEAVCHRRAEEKAELTGVAQHVGA</sequence>
<dbReference type="InterPro" id="IPR003439">
    <property type="entry name" value="ABC_transporter-like_ATP-bd"/>
</dbReference>
<dbReference type="GO" id="GO:0005524">
    <property type="term" value="F:ATP binding"/>
    <property type="evidence" value="ECO:0007669"/>
    <property type="project" value="UniProtKB-KW"/>
</dbReference>
<dbReference type="Proteomes" id="UP000219435">
    <property type="component" value="Unassembled WGS sequence"/>
</dbReference>
<evidence type="ECO:0000313" key="10">
    <source>
        <dbReference type="Proteomes" id="UP000219435"/>
    </source>
</evidence>
<organism evidence="9 10">
    <name type="scientific">Blastococcus aggregatus</name>
    <dbReference type="NCBI Taxonomy" id="38502"/>
    <lineage>
        <taxon>Bacteria</taxon>
        <taxon>Bacillati</taxon>
        <taxon>Actinomycetota</taxon>
        <taxon>Actinomycetes</taxon>
        <taxon>Geodermatophilales</taxon>
        <taxon>Geodermatophilaceae</taxon>
        <taxon>Blastococcus</taxon>
    </lineage>
</organism>
<comment type="subcellular location">
    <subcellularLocation>
        <location evidence="1">Cell membrane</location>
        <topology evidence="1">Peripheral membrane protein</topology>
    </subcellularLocation>
</comment>
<dbReference type="GO" id="GO:0016887">
    <property type="term" value="F:ATP hydrolysis activity"/>
    <property type="evidence" value="ECO:0007669"/>
    <property type="project" value="InterPro"/>
</dbReference>
<dbReference type="FunFam" id="3.40.50.300:FF:000016">
    <property type="entry name" value="Oligopeptide ABC transporter ATP-binding component"/>
    <property type="match status" value="1"/>
</dbReference>
<dbReference type="OrthoDB" id="8036461at2"/>
<keyword evidence="7" id="KW-0472">Membrane</keyword>
<keyword evidence="6 9" id="KW-0067">ATP-binding</keyword>
<reference evidence="10" key="1">
    <citation type="submission" date="2017-08" db="EMBL/GenBank/DDBJ databases">
        <authorList>
            <person name="Varghese N."/>
            <person name="Submissions S."/>
        </authorList>
    </citation>
    <scope>NUCLEOTIDE SEQUENCE [LARGE SCALE GENOMIC DNA]</scope>
    <source>
        <strain evidence="10">DSM 4725</strain>
    </source>
</reference>
<dbReference type="InterPro" id="IPR003593">
    <property type="entry name" value="AAA+_ATPase"/>
</dbReference>
<dbReference type="SMART" id="SM00382">
    <property type="entry name" value="AAA"/>
    <property type="match status" value="1"/>
</dbReference>
<keyword evidence="5" id="KW-0547">Nucleotide-binding</keyword>
<protein>
    <submittedName>
        <fullName evidence="9">Oligopeptide transport system ATP-binding protein</fullName>
    </submittedName>
</protein>
<gene>
    <name evidence="9" type="ORF">SAMN05660748_3068</name>
</gene>
<dbReference type="PANTHER" id="PTHR43297:SF2">
    <property type="entry name" value="DIPEPTIDE TRANSPORT ATP-BINDING PROTEIN DPPD"/>
    <property type="match status" value="1"/>
</dbReference>
<dbReference type="InterPro" id="IPR027417">
    <property type="entry name" value="P-loop_NTPase"/>
</dbReference>
<dbReference type="RefSeq" id="WP_097195865.1">
    <property type="nucleotide sequence ID" value="NZ_OBQI01000004.1"/>
</dbReference>
<dbReference type="EMBL" id="OBQI01000004">
    <property type="protein sequence ID" value="SOC50321.1"/>
    <property type="molecule type" value="Genomic_DNA"/>
</dbReference>
<evidence type="ECO:0000256" key="2">
    <source>
        <dbReference type="ARBA" id="ARBA00005417"/>
    </source>
</evidence>
<dbReference type="CDD" id="cd03257">
    <property type="entry name" value="ABC_NikE_OppD_transporters"/>
    <property type="match status" value="1"/>
</dbReference>
<dbReference type="InterPro" id="IPR017871">
    <property type="entry name" value="ABC_transporter-like_CS"/>
</dbReference>
<evidence type="ECO:0000313" key="9">
    <source>
        <dbReference type="EMBL" id="SOC50321.1"/>
    </source>
</evidence>
<evidence type="ECO:0000256" key="4">
    <source>
        <dbReference type="ARBA" id="ARBA00022475"/>
    </source>
</evidence>
<dbReference type="Pfam" id="PF00005">
    <property type="entry name" value="ABC_tran"/>
    <property type="match status" value="1"/>
</dbReference>
<dbReference type="SUPFAM" id="SSF52540">
    <property type="entry name" value="P-loop containing nucleoside triphosphate hydrolases"/>
    <property type="match status" value="1"/>
</dbReference>
<dbReference type="GO" id="GO:0015833">
    <property type="term" value="P:peptide transport"/>
    <property type="evidence" value="ECO:0007669"/>
    <property type="project" value="InterPro"/>
</dbReference>
<dbReference type="NCBIfam" id="TIGR01727">
    <property type="entry name" value="oligo_HPY"/>
    <property type="match status" value="1"/>
</dbReference>
<keyword evidence="4" id="KW-1003">Cell membrane</keyword>
<evidence type="ECO:0000256" key="1">
    <source>
        <dbReference type="ARBA" id="ARBA00004202"/>
    </source>
</evidence>